<dbReference type="AlphaFoldDB" id="A0A941F009"/>
<dbReference type="GO" id="GO:0003677">
    <property type="term" value="F:DNA binding"/>
    <property type="evidence" value="ECO:0007669"/>
    <property type="project" value="UniProtKB-KW"/>
</dbReference>
<dbReference type="InterPro" id="IPR003018">
    <property type="entry name" value="GAF"/>
</dbReference>
<dbReference type="Gene3D" id="3.30.450.40">
    <property type="match status" value="1"/>
</dbReference>
<dbReference type="Proteomes" id="UP000675781">
    <property type="component" value="Unassembled WGS sequence"/>
</dbReference>
<keyword evidence="4" id="KW-1185">Reference proteome</keyword>
<gene>
    <name evidence="3" type="ORF">KDL01_30195</name>
</gene>
<evidence type="ECO:0000313" key="3">
    <source>
        <dbReference type="EMBL" id="MBR7837589.1"/>
    </source>
</evidence>
<reference evidence="3" key="1">
    <citation type="submission" date="2021-04" db="EMBL/GenBank/DDBJ databases">
        <title>Genome based classification of Actinospica acidithermotolerans sp. nov., an actinobacterium isolated from an Indonesian hot spring.</title>
        <authorList>
            <person name="Kusuma A.B."/>
            <person name="Putra K.E."/>
            <person name="Nafisah S."/>
            <person name="Loh J."/>
            <person name="Nouioui I."/>
            <person name="Goodfellow M."/>
        </authorList>
    </citation>
    <scope>NUCLEOTIDE SEQUENCE</scope>
    <source>
        <strain evidence="3">CSCA 57</strain>
    </source>
</reference>
<feature type="domain" description="OmpR/PhoB-type" evidence="2">
    <location>
        <begin position="276"/>
        <end position="341"/>
    </location>
</feature>
<dbReference type="GO" id="GO:0000160">
    <property type="term" value="P:phosphorelay signal transduction system"/>
    <property type="evidence" value="ECO:0007669"/>
    <property type="project" value="InterPro"/>
</dbReference>
<keyword evidence="1" id="KW-0238">DNA-binding</keyword>
<sequence length="459" mass="48510">MSGDWLAEAGDPVASAREIARARDAFLAGEPGAPACGGIRDVVARSWERSARARVDPDKDPPVTLAGADLDDYRRAHPLAAVIGLLRELVGAVAQDGRHLMAVSDASGRLLWVEGHTAELHRAEAMNFVEGAVWDESHAGTNAPGTALVLDHAVQIFSAEHFLSTVSAWTCAAAPIHDPATGRILGIVDVTGGDIVAHPHSLALVSAAARAVEAQLGAVRPGAPAALWLPPGPRRPAPPYLHALGRDHALVTAPERGYATGSAFAAEPELTPEPAAEETRLNRRSSELMVILALHPEGLTADQLASALYDDGAAEATVRVEVNRLRHALTGGLVRSRPYRLGTGLAADFLEVARALREKDAAAALAAYAGPLLPRSEAPAVVAERHWIDAHVRTAVLDSGDPDLIEDWLGRFGGEDLDAWTRLARLLPPGARRADALAEARRLDTAADPWRALRDATFG</sequence>
<dbReference type="SMART" id="SM00862">
    <property type="entry name" value="Trans_reg_C"/>
    <property type="match status" value="1"/>
</dbReference>
<dbReference type="RefSeq" id="WP_212532058.1">
    <property type="nucleotide sequence ID" value="NZ_JAGSOG010000215.1"/>
</dbReference>
<dbReference type="InterPro" id="IPR001867">
    <property type="entry name" value="OmpR/PhoB-type_DNA-bd"/>
</dbReference>
<proteinExistence type="predicted"/>
<evidence type="ECO:0000256" key="1">
    <source>
        <dbReference type="ARBA" id="ARBA00023125"/>
    </source>
</evidence>
<organism evidence="3 4">
    <name type="scientific">Actinospica durhamensis</name>
    <dbReference type="NCBI Taxonomy" id="1508375"/>
    <lineage>
        <taxon>Bacteria</taxon>
        <taxon>Bacillati</taxon>
        <taxon>Actinomycetota</taxon>
        <taxon>Actinomycetes</taxon>
        <taxon>Catenulisporales</taxon>
        <taxon>Actinospicaceae</taxon>
        <taxon>Actinospica</taxon>
    </lineage>
</organism>
<accession>A0A941F009</accession>
<name>A0A941F009_9ACTN</name>
<dbReference type="Pfam" id="PF01590">
    <property type="entry name" value="GAF"/>
    <property type="match status" value="1"/>
</dbReference>
<comment type="caution">
    <text evidence="3">The sequence shown here is derived from an EMBL/GenBank/DDBJ whole genome shotgun (WGS) entry which is preliminary data.</text>
</comment>
<dbReference type="GO" id="GO:0006355">
    <property type="term" value="P:regulation of DNA-templated transcription"/>
    <property type="evidence" value="ECO:0007669"/>
    <property type="project" value="InterPro"/>
</dbReference>
<dbReference type="InterPro" id="IPR029016">
    <property type="entry name" value="GAF-like_dom_sf"/>
</dbReference>
<evidence type="ECO:0000259" key="2">
    <source>
        <dbReference type="SMART" id="SM00862"/>
    </source>
</evidence>
<dbReference type="EMBL" id="JAGSOG010000215">
    <property type="protein sequence ID" value="MBR7837589.1"/>
    <property type="molecule type" value="Genomic_DNA"/>
</dbReference>
<protein>
    <recommendedName>
        <fullName evidence="2">OmpR/PhoB-type domain-containing protein</fullName>
    </recommendedName>
</protein>
<evidence type="ECO:0000313" key="4">
    <source>
        <dbReference type="Proteomes" id="UP000675781"/>
    </source>
</evidence>